<keyword evidence="3" id="KW-1185">Reference proteome</keyword>
<name>A0A9Q0HPV5_9POAL</name>
<dbReference type="OrthoDB" id="686325at2759"/>
<gene>
    <name evidence="2" type="ORF">LUZ63_010326</name>
</gene>
<dbReference type="InterPro" id="IPR026960">
    <property type="entry name" value="RVT-Znf"/>
</dbReference>
<evidence type="ECO:0000313" key="3">
    <source>
        <dbReference type="Proteomes" id="UP001151287"/>
    </source>
</evidence>
<dbReference type="AlphaFoldDB" id="A0A9Q0HPV5"/>
<organism evidence="2 3">
    <name type="scientific">Rhynchospora breviuscula</name>
    <dbReference type="NCBI Taxonomy" id="2022672"/>
    <lineage>
        <taxon>Eukaryota</taxon>
        <taxon>Viridiplantae</taxon>
        <taxon>Streptophyta</taxon>
        <taxon>Embryophyta</taxon>
        <taxon>Tracheophyta</taxon>
        <taxon>Spermatophyta</taxon>
        <taxon>Magnoliopsida</taxon>
        <taxon>Liliopsida</taxon>
        <taxon>Poales</taxon>
        <taxon>Cyperaceae</taxon>
        <taxon>Cyperoideae</taxon>
        <taxon>Rhynchosporeae</taxon>
        <taxon>Rhynchospora</taxon>
    </lineage>
</organism>
<sequence>MGVLSISFRNLFTYCLQSEITVANLLANKHQPSVLFRTSIFSSSSTIQQLITLLQVLQNSPSQTPSNSVTTDSISWSLTKGTFTTASLYNFLNLLPKVPSDLRLIWKLKVPPRARTFTWLMLQDKLPTIDNLQKRGMILVNRCSLCRAACESSSHLFNTCIFFCETLSSVLAQSGTLLQDFQKSCHLH</sequence>
<dbReference type="Pfam" id="PF13966">
    <property type="entry name" value="zf-RVT"/>
    <property type="match status" value="1"/>
</dbReference>
<evidence type="ECO:0000259" key="1">
    <source>
        <dbReference type="Pfam" id="PF13966"/>
    </source>
</evidence>
<proteinExistence type="predicted"/>
<protein>
    <recommendedName>
        <fullName evidence="1">Reverse transcriptase zinc-binding domain-containing protein</fullName>
    </recommendedName>
</protein>
<evidence type="ECO:0000313" key="2">
    <source>
        <dbReference type="EMBL" id="KAJ1693628.1"/>
    </source>
</evidence>
<dbReference type="PANTHER" id="PTHR36617:SF16">
    <property type="entry name" value="OS04G0516500 PROTEIN"/>
    <property type="match status" value="1"/>
</dbReference>
<dbReference type="PANTHER" id="PTHR36617">
    <property type="entry name" value="PROTEIN, PUTATIVE-RELATED"/>
    <property type="match status" value="1"/>
</dbReference>
<comment type="caution">
    <text evidence="2">The sequence shown here is derived from an EMBL/GenBank/DDBJ whole genome shotgun (WGS) entry which is preliminary data.</text>
</comment>
<reference evidence="2" key="1">
    <citation type="journal article" date="2022" name="Cell">
        <title>Repeat-based holocentromeres influence genome architecture and karyotype evolution.</title>
        <authorList>
            <person name="Hofstatter P.G."/>
            <person name="Thangavel G."/>
            <person name="Lux T."/>
            <person name="Neumann P."/>
            <person name="Vondrak T."/>
            <person name="Novak P."/>
            <person name="Zhang M."/>
            <person name="Costa L."/>
            <person name="Castellani M."/>
            <person name="Scott A."/>
            <person name="Toegelov H."/>
            <person name="Fuchs J."/>
            <person name="Mata-Sucre Y."/>
            <person name="Dias Y."/>
            <person name="Vanzela A.L.L."/>
            <person name="Huettel B."/>
            <person name="Almeida C.C.S."/>
            <person name="Simkova H."/>
            <person name="Souza G."/>
            <person name="Pedrosa-Harand A."/>
            <person name="Macas J."/>
            <person name="Mayer K.F.X."/>
            <person name="Houben A."/>
            <person name="Marques A."/>
        </authorList>
    </citation>
    <scope>NUCLEOTIDE SEQUENCE</scope>
    <source>
        <strain evidence="2">RhyBre1mFocal</strain>
    </source>
</reference>
<accession>A0A9Q0HPV5</accession>
<feature type="domain" description="Reverse transcriptase zinc-binding" evidence="1">
    <location>
        <begin position="83"/>
        <end position="164"/>
    </location>
</feature>
<dbReference type="EMBL" id="JAMQYH010000003">
    <property type="protein sequence ID" value="KAJ1693628.1"/>
    <property type="molecule type" value="Genomic_DNA"/>
</dbReference>
<dbReference type="Proteomes" id="UP001151287">
    <property type="component" value="Unassembled WGS sequence"/>
</dbReference>